<evidence type="ECO:0000256" key="9">
    <source>
        <dbReference type="ARBA" id="ARBA00022989"/>
    </source>
</evidence>
<dbReference type="AlphaFoldDB" id="A0A0A2JW47"/>
<gene>
    <name evidence="15" type="ORF">PEX2_011480</name>
</gene>
<comment type="caution">
    <text evidence="15">The sequence shown here is derived from an EMBL/GenBank/DDBJ whole genome shotgun (WGS) entry which is preliminary data.</text>
</comment>
<evidence type="ECO:0000256" key="4">
    <source>
        <dbReference type="ARBA" id="ARBA00022448"/>
    </source>
</evidence>
<evidence type="ECO:0000313" key="16">
    <source>
        <dbReference type="Proteomes" id="UP000030143"/>
    </source>
</evidence>
<dbReference type="GO" id="GO:0005743">
    <property type="term" value="C:mitochondrial inner membrane"/>
    <property type="evidence" value="ECO:0007669"/>
    <property type="project" value="UniProtKB-SubCell"/>
</dbReference>
<dbReference type="STRING" id="27334.A0A0A2JW47"/>
<evidence type="ECO:0000256" key="1">
    <source>
        <dbReference type="ARBA" id="ARBA00004434"/>
    </source>
</evidence>
<keyword evidence="16" id="KW-1185">Reference proteome</keyword>
<dbReference type="PhylomeDB" id="A0A0A2JW47"/>
<sequence length="74" mass="8766">MAGPSKSLILDPALQKYYELNANRYKYWRWTPRHAMISFVYMGLIPGVLGYIAYKYEGKFELRGKRRGDTISEW</sequence>
<protein>
    <recommendedName>
        <fullName evidence="3">NADH dehydrogenase [ubiquinone] 1 beta subcomplex subunit 4</fullName>
    </recommendedName>
    <alternativeName>
        <fullName evidence="12">Complex I-B15</fullName>
    </alternativeName>
    <alternativeName>
        <fullName evidence="13">NADH-ubiquinone oxidoreductase B15 subunit</fullName>
    </alternativeName>
</protein>
<keyword evidence="4" id="KW-0813">Transport</keyword>
<evidence type="ECO:0000256" key="7">
    <source>
        <dbReference type="ARBA" id="ARBA00022792"/>
    </source>
</evidence>
<evidence type="ECO:0000256" key="5">
    <source>
        <dbReference type="ARBA" id="ARBA00022660"/>
    </source>
</evidence>
<dbReference type="Proteomes" id="UP000030143">
    <property type="component" value="Unassembled WGS sequence"/>
</dbReference>
<dbReference type="VEuPathDB" id="FungiDB:PEXP_071600"/>
<dbReference type="InterPro" id="IPR009866">
    <property type="entry name" value="NADH_UbQ_OxRdtase_NDUFB4_su"/>
</dbReference>
<dbReference type="OrthoDB" id="15108at2759"/>
<dbReference type="GeneID" id="27673844"/>
<keyword evidence="9 14" id="KW-1133">Transmembrane helix</keyword>
<name>A0A0A2JW47_PENEN</name>
<dbReference type="HOGENOM" id="CLU_183941_2_0_1"/>
<comment type="similarity">
    <text evidence="2">Belongs to the complex I NDUFB4 subunit family.</text>
</comment>
<evidence type="ECO:0000256" key="3">
    <source>
        <dbReference type="ARBA" id="ARBA00018681"/>
    </source>
</evidence>
<evidence type="ECO:0000256" key="2">
    <source>
        <dbReference type="ARBA" id="ARBA00007260"/>
    </source>
</evidence>
<accession>A0A0A2JW47</accession>
<evidence type="ECO:0000256" key="13">
    <source>
        <dbReference type="ARBA" id="ARBA00030987"/>
    </source>
</evidence>
<proteinExistence type="inferred from homology"/>
<dbReference type="RefSeq" id="XP_016603779.1">
    <property type="nucleotide sequence ID" value="XM_016738425.1"/>
</dbReference>
<feature type="transmembrane region" description="Helical" evidence="14">
    <location>
        <begin position="35"/>
        <end position="54"/>
    </location>
</feature>
<dbReference type="EMBL" id="JQFZ01000002">
    <property type="protein sequence ID" value="KGO63359.1"/>
    <property type="molecule type" value="Genomic_DNA"/>
</dbReference>
<dbReference type="Pfam" id="PF07225">
    <property type="entry name" value="NDUF_B4"/>
    <property type="match status" value="1"/>
</dbReference>
<keyword evidence="7" id="KW-0999">Mitochondrion inner membrane</keyword>
<dbReference type="PANTHER" id="PTHR39476">
    <property type="entry name" value="NADH:UBIQUINONE OXIDOREDUCTASE 6.6KD SUBUNIT"/>
    <property type="match status" value="1"/>
</dbReference>
<keyword evidence="6 14" id="KW-0812">Transmembrane</keyword>
<keyword evidence="8" id="KW-0249">Electron transport</keyword>
<comment type="subcellular location">
    <subcellularLocation>
        <location evidence="1">Mitochondrion inner membrane</location>
        <topology evidence="1">Single-pass membrane protein</topology>
    </subcellularLocation>
</comment>
<evidence type="ECO:0000313" key="15">
    <source>
        <dbReference type="EMBL" id="KGO63359.1"/>
    </source>
</evidence>
<evidence type="ECO:0000256" key="10">
    <source>
        <dbReference type="ARBA" id="ARBA00023128"/>
    </source>
</evidence>
<organism evidence="15 16">
    <name type="scientific">Penicillium expansum</name>
    <name type="common">Blue mold rot fungus</name>
    <dbReference type="NCBI Taxonomy" id="27334"/>
    <lineage>
        <taxon>Eukaryota</taxon>
        <taxon>Fungi</taxon>
        <taxon>Dikarya</taxon>
        <taxon>Ascomycota</taxon>
        <taxon>Pezizomycotina</taxon>
        <taxon>Eurotiomycetes</taxon>
        <taxon>Eurotiomycetidae</taxon>
        <taxon>Eurotiales</taxon>
        <taxon>Aspergillaceae</taxon>
        <taxon>Penicillium</taxon>
    </lineage>
</organism>
<evidence type="ECO:0000256" key="6">
    <source>
        <dbReference type="ARBA" id="ARBA00022692"/>
    </source>
</evidence>
<keyword evidence="5" id="KW-0679">Respiratory chain</keyword>
<evidence type="ECO:0000256" key="14">
    <source>
        <dbReference type="SAM" id="Phobius"/>
    </source>
</evidence>
<keyword evidence="10" id="KW-0496">Mitochondrion</keyword>
<evidence type="ECO:0000256" key="11">
    <source>
        <dbReference type="ARBA" id="ARBA00023136"/>
    </source>
</evidence>
<evidence type="ECO:0000256" key="8">
    <source>
        <dbReference type="ARBA" id="ARBA00022982"/>
    </source>
</evidence>
<keyword evidence="11 14" id="KW-0472">Membrane</keyword>
<dbReference type="PANTHER" id="PTHR39476:SF1">
    <property type="entry name" value="NADH DEHYDROGENASE [UBIQUINONE] 1 BETA SUBCOMPLEX SUBUNIT 4"/>
    <property type="match status" value="1"/>
</dbReference>
<reference evidence="15 16" key="1">
    <citation type="journal article" date="2015" name="Mol. Plant Microbe Interact.">
        <title>Genome, transcriptome, and functional analyses of Penicillium expansum provide new insights into secondary metabolism and pathogenicity.</title>
        <authorList>
            <person name="Ballester A.R."/>
            <person name="Marcet-Houben M."/>
            <person name="Levin E."/>
            <person name="Sela N."/>
            <person name="Selma-Lazaro C."/>
            <person name="Carmona L."/>
            <person name="Wisniewski M."/>
            <person name="Droby S."/>
            <person name="Gonzalez-Candelas L."/>
            <person name="Gabaldon T."/>
        </authorList>
    </citation>
    <scope>NUCLEOTIDE SEQUENCE [LARGE SCALE GENOMIC DNA]</scope>
    <source>
        <strain evidence="15 16">MD-8</strain>
    </source>
</reference>
<evidence type="ECO:0000256" key="12">
    <source>
        <dbReference type="ARBA" id="ARBA00030212"/>
    </source>
</evidence>